<feature type="transmembrane region" description="Helical" evidence="1">
    <location>
        <begin position="6"/>
        <end position="30"/>
    </location>
</feature>
<gene>
    <name evidence="2" type="ORF">PHA72_09155</name>
</gene>
<organism evidence="2 3">
    <name type="scientific">Enterobacter ludwigii</name>
    <dbReference type="NCBI Taxonomy" id="299767"/>
    <lineage>
        <taxon>Bacteria</taxon>
        <taxon>Pseudomonadati</taxon>
        <taxon>Pseudomonadota</taxon>
        <taxon>Gammaproteobacteria</taxon>
        <taxon>Enterobacterales</taxon>
        <taxon>Enterobacteriaceae</taxon>
        <taxon>Enterobacter</taxon>
        <taxon>Enterobacter cloacae complex</taxon>
    </lineage>
</organism>
<protein>
    <submittedName>
        <fullName evidence="2">Uncharacterized protein</fullName>
    </submittedName>
</protein>
<dbReference type="RefSeq" id="WP_059306277.1">
    <property type="nucleotide sequence ID" value="NZ_CAWPLG010000124.1"/>
</dbReference>
<sequence length="205" mass="24202">MKKEVWASLASLLPIATAFWACIKYIYGFLKNGKLIKLRYFYKEYGEHLDDEDKKYISKLLKEKVMRQVVPVPSWSNRMKMVYILNRCDLTLSLRKIAILSRYLKFDGKRFYFLVDTKYLLKRKAAWFAGVVYLAYALAPIKFYHEIFFGFMSTNIAYLFSLLCVCMAIFLFNAYPSKEQIQGANGRMLKLSVLDYEKHCKKSMQ</sequence>
<evidence type="ECO:0000313" key="2">
    <source>
        <dbReference type="EMBL" id="WCE15013.1"/>
    </source>
</evidence>
<proteinExistence type="predicted"/>
<accession>A0AAX3LFY4</accession>
<dbReference type="EMBL" id="CP116347">
    <property type="protein sequence ID" value="WCE15013.1"/>
    <property type="molecule type" value="Genomic_DNA"/>
</dbReference>
<feature type="transmembrane region" description="Helical" evidence="1">
    <location>
        <begin position="156"/>
        <end position="175"/>
    </location>
</feature>
<keyword evidence="1" id="KW-0472">Membrane</keyword>
<keyword evidence="3" id="KW-1185">Reference proteome</keyword>
<dbReference type="Proteomes" id="UP001210538">
    <property type="component" value="Chromosome"/>
</dbReference>
<name>A0AAX3LFY4_9ENTR</name>
<evidence type="ECO:0000313" key="3">
    <source>
        <dbReference type="Proteomes" id="UP001210538"/>
    </source>
</evidence>
<feature type="transmembrane region" description="Helical" evidence="1">
    <location>
        <begin position="125"/>
        <end position="144"/>
    </location>
</feature>
<dbReference type="AlphaFoldDB" id="A0AAX3LFY4"/>
<evidence type="ECO:0000256" key="1">
    <source>
        <dbReference type="SAM" id="Phobius"/>
    </source>
</evidence>
<keyword evidence="1" id="KW-0812">Transmembrane</keyword>
<keyword evidence="1" id="KW-1133">Transmembrane helix</keyword>
<reference evidence="2 3" key="1">
    <citation type="submission" date="2023-01" db="EMBL/GenBank/DDBJ databases">
        <title>Genome sequence resource and annotation of Enterobacter ludwigii, an economically important pathogen of seedling wilt with strawberry.</title>
        <authorList>
            <person name="Xie Y."/>
        </authorList>
    </citation>
    <scope>NUCLEOTIDE SEQUENCE [LARGE SCALE GENOMIC DNA]</scope>
    <source>
        <strain evidence="2 3">CM-TZ4</strain>
    </source>
</reference>